<feature type="compositionally biased region" description="Low complexity" evidence="1">
    <location>
        <begin position="216"/>
        <end position="227"/>
    </location>
</feature>
<feature type="region of interest" description="Disordered" evidence="1">
    <location>
        <begin position="496"/>
        <end position="524"/>
    </location>
</feature>
<feature type="region of interest" description="Disordered" evidence="1">
    <location>
        <begin position="18"/>
        <end position="476"/>
    </location>
</feature>
<feature type="compositionally biased region" description="Low complexity" evidence="1">
    <location>
        <begin position="156"/>
        <end position="168"/>
    </location>
</feature>
<organism evidence="2 3">
    <name type="scientific">Morchella conica CCBAS932</name>
    <dbReference type="NCBI Taxonomy" id="1392247"/>
    <lineage>
        <taxon>Eukaryota</taxon>
        <taxon>Fungi</taxon>
        <taxon>Dikarya</taxon>
        <taxon>Ascomycota</taxon>
        <taxon>Pezizomycotina</taxon>
        <taxon>Pezizomycetes</taxon>
        <taxon>Pezizales</taxon>
        <taxon>Morchellaceae</taxon>
        <taxon>Morchella</taxon>
    </lineage>
</organism>
<gene>
    <name evidence="2" type="ORF">P167DRAFT_534109</name>
</gene>
<feature type="compositionally biased region" description="Low complexity" evidence="1">
    <location>
        <begin position="130"/>
        <end position="144"/>
    </location>
</feature>
<feature type="compositionally biased region" description="Low complexity" evidence="1">
    <location>
        <begin position="408"/>
        <end position="422"/>
    </location>
</feature>
<feature type="compositionally biased region" description="Low complexity" evidence="1">
    <location>
        <begin position="39"/>
        <end position="68"/>
    </location>
</feature>
<dbReference type="Proteomes" id="UP000277580">
    <property type="component" value="Unassembled WGS sequence"/>
</dbReference>
<dbReference type="AlphaFoldDB" id="A0A3N4L119"/>
<dbReference type="PANTHER" id="PTHR34706:SF3">
    <property type="entry name" value="ANKYRIN REPEAT PROTEIN (AFU_ORTHOLOGUE AFUA_7G06200)"/>
    <property type="match status" value="1"/>
</dbReference>
<feature type="compositionally biased region" description="Low complexity" evidence="1">
    <location>
        <begin position="323"/>
        <end position="355"/>
    </location>
</feature>
<protein>
    <recommendedName>
        <fullName evidence="4">VWFA domain-containing protein</fullName>
    </recommendedName>
</protein>
<dbReference type="SUPFAM" id="SSF53300">
    <property type="entry name" value="vWA-like"/>
    <property type="match status" value="1"/>
</dbReference>
<feature type="compositionally biased region" description="Polar residues" evidence="1">
    <location>
        <begin position="365"/>
        <end position="385"/>
    </location>
</feature>
<feature type="compositionally biased region" description="Low complexity" evidence="1">
    <location>
        <begin position="75"/>
        <end position="86"/>
    </location>
</feature>
<evidence type="ECO:0000313" key="2">
    <source>
        <dbReference type="EMBL" id="RPB14261.1"/>
    </source>
</evidence>
<evidence type="ECO:0008006" key="4">
    <source>
        <dbReference type="Google" id="ProtNLM"/>
    </source>
</evidence>
<feature type="compositionally biased region" description="Polar residues" evidence="1">
    <location>
        <begin position="235"/>
        <end position="249"/>
    </location>
</feature>
<dbReference type="OrthoDB" id="2142040at2759"/>
<evidence type="ECO:0000313" key="3">
    <source>
        <dbReference type="Proteomes" id="UP000277580"/>
    </source>
</evidence>
<name>A0A3N4L119_9PEZI</name>
<dbReference type="InterPro" id="IPR036465">
    <property type="entry name" value="vWFA_dom_sf"/>
</dbReference>
<sequence length="800" mass="88057">MCWCWPCRSPCISVEEVDPSEKSYYRARPNSKHGLYAQSTSSKKSKYLSSVSSVSSDGSSKASSLPKSSSKHHITQNTTMTKTTTTNGLSTRRALEKVQTKHNSHSINADIPPRRRPETAPNGDKKSSPSKSQRGRNSSTSSSERSSRSKSRRGRNPSTASSQRSSLSKSHRERHTSTASSERTSSSKTLYSAKPKSSRGRKDIEIDPAITKKAISESVSSGSSTLVESEEEGISTKNPSSETLLDVSQTSPSPTPSLRRSRRKLEGKYTISDGRAEDAITVTITPSVAMHDRRIENPRMEDLSIESPRTESPRTESPRTRSPRTGSPRTGSPRTGSPRTGSPRTGSPRTGSPRTESLRTESPRTESPLTESPLTESPRTGSPRTGSPKAENLRTQSPKTESPKTENSTTVAITTSTAIRSSPPERRRHKPTTRSTPTGAFDPVANMSQEPVAKVNAPARRQHRTTGAQASAQGEPFNPLLGMSFNDPSVTETAVADPAATCTDTDSSTSSTRRLKLVNGPRSPEEFQQDISSFVQAMKFNTFYSEDDPYVQKVSDKAAELVRRKATITSDDEKTCIPDDIAGMAKVALYDVVFLCDDSVSMQQDRRAPALQEMVRRIAKITGLFETEGIKVRCINSTQDGEFNNIRTLEDVEAVMSKIRFNGTHTRIGTRLWDKILKPLVFDKIDSNSLTRPLIVSIITDGQPSGEEQDAFRNTIAQCRRELMRRGYDPSLVVFQVNQVGNDTQATKFIHGLLRFRNVYCTSELLDVKMESLKGNNLQLENWLVTRLTQGISPTPDSDE</sequence>
<feature type="compositionally biased region" description="Basic and acidic residues" evidence="1">
    <location>
        <begin position="290"/>
        <end position="319"/>
    </location>
</feature>
<feature type="compositionally biased region" description="Low complexity" evidence="1">
    <location>
        <begin position="177"/>
        <end position="192"/>
    </location>
</feature>
<reference evidence="2 3" key="1">
    <citation type="journal article" date="2018" name="Nat. Ecol. Evol.">
        <title>Pezizomycetes genomes reveal the molecular basis of ectomycorrhizal truffle lifestyle.</title>
        <authorList>
            <person name="Murat C."/>
            <person name="Payen T."/>
            <person name="Noel B."/>
            <person name="Kuo A."/>
            <person name="Morin E."/>
            <person name="Chen J."/>
            <person name="Kohler A."/>
            <person name="Krizsan K."/>
            <person name="Balestrini R."/>
            <person name="Da Silva C."/>
            <person name="Montanini B."/>
            <person name="Hainaut M."/>
            <person name="Levati E."/>
            <person name="Barry K.W."/>
            <person name="Belfiori B."/>
            <person name="Cichocki N."/>
            <person name="Clum A."/>
            <person name="Dockter R.B."/>
            <person name="Fauchery L."/>
            <person name="Guy J."/>
            <person name="Iotti M."/>
            <person name="Le Tacon F."/>
            <person name="Lindquist E.A."/>
            <person name="Lipzen A."/>
            <person name="Malagnac F."/>
            <person name="Mello A."/>
            <person name="Molinier V."/>
            <person name="Miyauchi S."/>
            <person name="Poulain J."/>
            <person name="Riccioni C."/>
            <person name="Rubini A."/>
            <person name="Sitrit Y."/>
            <person name="Splivallo R."/>
            <person name="Traeger S."/>
            <person name="Wang M."/>
            <person name="Zifcakova L."/>
            <person name="Wipf D."/>
            <person name="Zambonelli A."/>
            <person name="Paolocci F."/>
            <person name="Nowrousian M."/>
            <person name="Ottonello S."/>
            <person name="Baldrian P."/>
            <person name="Spatafora J.W."/>
            <person name="Henrissat B."/>
            <person name="Nagy L.G."/>
            <person name="Aury J.M."/>
            <person name="Wincker P."/>
            <person name="Grigoriev I.V."/>
            <person name="Bonfante P."/>
            <person name="Martin F.M."/>
        </authorList>
    </citation>
    <scope>NUCLEOTIDE SEQUENCE [LARGE SCALE GENOMIC DNA]</scope>
    <source>
        <strain evidence="2 3">CCBAS932</strain>
    </source>
</reference>
<keyword evidence="3" id="KW-1185">Reference proteome</keyword>
<dbReference type="Gene3D" id="3.40.50.410">
    <property type="entry name" value="von Willebrand factor, type A domain"/>
    <property type="match status" value="1"/>
</dbReference>
<dbReference type="STRING" id="1392247.A0A3N4L119"/>
<feature type="compositionally biased region" description="Low complexity" evidence="1">
    <location>
        <begin position="496"/>
        <end position="512"/>
    </location>
</feature>
<dbReference type="InParanoid" id="A0A3N4L119"/>
<proteinExistence type="predicted"/>
<evidence type="ECO:0000256" key="1">
    <source>
        <dbReference type="SAM" id="MobiDB-lite"/>
    </source>
</evidence>
<dbReference type="PANTHER" id="PTHR34706">
    <property type="entry name" value="SLR1338 PROTEIN"/>
    <property type="match status" value="1"/>
</dbReference>
<feature type="compositionally biased region" description="Basic and acidic residues" evidence="1">
    <location>
        <begin position="112"/>
        <end position="127"/>
    </location>
</feature>
<accession>A0A3N4L119</accession>
<dbReference type="EMBL" id="ML119118">
    <property type="protein sequence ID" value="RPB14261.1"/>
    <property type="molecule type" value="Genomic_DNA"/>
</dbReference>